<comment type="caution">
    <text evidence="2">The sequence shown here is derived from an EMBL/GenBank/DDBJ whole genome shotgun (WGS) entry which is preliminary data.</text>
</comment>
<keyword evidence="3" id="KW-1185">Reference proteome</keyword>
<sequence>MRGERLSNGLTVITVGEGPPLVTLPGLGAGADLATKVPVLAAVAARTLAGGLGRQVHHIQRPTNPPAGMTLPDLASWHADALRSRFGGPVDLMGSSGGGATALQIALDHPDVVRRLILCVIAGRPGAEGRRELVRLMDDERRGRNNPWAASGLVTRGPRRLIIAGTLAAATITGKKRAPGEFALVEAIKDWDVMGRLPELHTPTLLIAGGRDTLIPADIAKATAEAIPNCHLLMIESGDHLTTMFDRRVSPTIKGFLAA</sequence>
<dbReference type="SUPFAM" id="SSF53474">
    <property type="entry name" value="alpha/beta-Hydrolases"/>
    <property type="match status" value="1"/>
</dbReference>
<organism evidence="2 3">
    <name type="scientific">Kutzneria chonburiensis</name>
    <dbReference type="NCBI Taxonomy" id="1483604"/>
    <lineage>
        <taxon>Bacteria</taxon>
        <taxon>Bacillati</taxon>
        <taxon>Actinomycetota</taxon>
        <taxon>Actinomycetes</taxon>
        <taxon>Pseudonocardiales</taxon>
        <taxon>Pseudonocardiaceae</taxon>
        <taxon>Kutzneria</taxon>
    </lineage>
</organism>
<evidence type="ECO:0000259" key="1">
    <source>
        <dbReference type="Pfam" id="PF12697"/>
    </source>
</evidence>
<dbReference type="GO" id="GO:0016787">
    <property type="term" value="F:hydrolase activity"/>
    <property type="evidence" value="ECO:0007669"/>
    <property type="project" value="UniProtKB-KW"/>
</dbReference>
<dbReference type="PANTHER" id="PTHR43689:SF8">
    <property type="entry name" value="ALPHA_BETA-HYDROLASES SUPERFAMILY PROTEIN"/>
    <property type="match status" value="1"/>
</dbReference>
<reference evidence="2 3" key="1">
    <citation type="submission" date="2024-09" db="EMBL/GenBank/DDBJ databases">
        <authorList>
            <person name="Sun Q."/>
            <person name="Mori K."/>
        </authorList>
    </citation>
    <scope>NUCLEOTIDE SEQUENCE [LARGE SCALE GENOMIC DNA]</scope>
    <source>
        <strain evidence="2 3">TBRC 1432</strain>
    </source>
</reference>
<keyword evidence="2" id="KW-0378">Hydrolase</keyword>
<dbReference type="Proteomes" id="UP001589810">
    <property type="component" value="Unassembled WGS sequence"/>
</dbReference>
<proteinExistence type="predicted"/>
<feature type="domain" description="AB hydrolase-1" evidence="1">
    <location>
        <begin position="22"/>
        <end position="242"/>
    </location>
</feature>
<dbReference type="PANTHER" id="PTHR43689">
    <property type="entry name" value="HYDROLASE"/>
    <property type="match status" value="1"/>
</dbReference>
<dbReference type="RefSeq" id="WP_273941875.1">
    <property type="nucleotide sequence ID" value="NZ_CP097263.1"/>
</dbReference>
<name>A0ABV6N8V5_9PSEU</name>
<evidence type="ECO:0000313" key="2">
    <source>
        <dbReference type="EMBL" id="MFC0548712.1"/>
    </source>
</evidence>
<dbReference type="Gene3D" id="3.40.50.1820">
    <property type="entry name" value="alpha/beta hydrolase"/>
    <property type="match status" value="1"/>
</dbReference>
<dbReference type="InterPro" id="IPR000073">
    <property type="entry name" value="AB_hydrolase_1"/>
</dbReference>
<protein>
    <submittedName>
        <fullName evidence="2">Alpha/beta fold hydrolase</fullName>
    </submittedName>
</protein>
<gene>
    <name evidence="2" type="ORF">ACFFH7_44895</name>
</gene>
<evidence type="ECO:0000313" key="3">
    <source>
        <dbReference type="Proteomes" id="UP001589810"/>
    </source>
</evidence>
<dbReference type="Pfam" id="PF12697">
    <property type="entry name" value="Abhydrolase_6"/>
    <property type="match status" value="1"/>
</dbReference>
<dbReference type="PRINTS" id="PR00111">
    <property type="entry name" value="ABHYDROLASE"/>
</dbReference>
<accession>A0ABV6N8V5</accession>
<dbReference type="EMBL" id="JBHLUD010000019">
    <property type="protein sequence ID" value="MFC0548712.1"/>
    <property type="molecule type" value="Genomic_DNA"/>
</dbReference>
<dbReference type="InterPro" id="IPR029058">
    <property type="entry name" value="AB_hydrolase_fold"/>
</dbReference>